<sequence length="210" mass="22782">MLKVITLIVGTASIANAANQGFGNKKQYYLDYPIQLDARVNIYHPLAPKVQGFADTFHAHYNSISGVPLAGLQFIEGLFDGLFNTDFSAIEQCQSGAADLFTQFDNAIHDFSSMSISGVTTGCKHLYDAIKQIPSEFSTCKAISGNLASVTAWIKKFANPAVMAAKISKNMIFHAIGVYKDAKSGISSWNSKDFKTSGQNFGHILQVLTN</sequence>
<feature type="signal peptide" evidence="1">
    <location>
        <begin position="1"/>
        <end position="17"/>
    </location>
</feature>
<dbReference type="PANTHER" id="PTHR38742">
    <property type="entry name" value="PROTEIN GP17"/>
    <property type="match status" value="1"/>
</dbReference>
<accession>A0A078B962</accession>
<protein>
    <submittedName>
        <fullName evidence="2">Uncharacterized protein</fullName>
    </submittedName>
</protein>
<dbReference type="InParanoid" id="A0A078B962"/>
<feature type="chain" id="PRO_5001730007" evidence="1">
    <location>
        <begin position="18"/>
        <end position="210"/>
    </location>
</feature>
<name>A0A078B962_STYLE</name>
<keyword evidence="3" id="KW-1185">Reference proteome</keyword>
<evidence type="ECO:0000256" key="1">
    <source>
        <dbReference type="SAM" id="SignalP"/>
    </source>
</evidence>
<evidence type="ECO:0000313" key="3">
    <source>
        <dbReference type="Proteomes" id="UP000039865"/>
    </source>
</evidence>
<dbReference type="EMBL" id="CCKQ01018794">
    <property type="protein sequence ID" value="CDW90776.1"/>
    <property type="molecule type" value="Genomic_DNA"/>
</dbReference>
<organism evidence="2 3">
    <name type="scientific">Stylonychia lemnae</name>
    <name type="common">Ciliate</name>
    <dbReference type="NCBI Taxonomy" id="5949"/>
    <lineage>
        <taxon>Eukaryota</taxon>
        <taxon>Sar</taxon>
        <taxon>Alveolata</taxon>
        <taxon>Ciliophora</taxon>
        <taxon>Intramacronucleata</taxon>
        <taxon>Spirotrichea</taxon>
        <taxon>Stichotrichia</taxon>
        <taxon>Sporadotrichida</taxon>
        <taxon>Oxytrichidae</taxon>
        <taxon>Stylonychinae</taxon>
        <taxon>Stylonychia</taxon>
    </lineage>
</organism>
<dbReference type="AlphaFoldDB" id="A0A078B962"/>
<dbReference type="PANTHER" id="PTHR38742:SF1">
    <property type="entry name" value="SECRETED PROTEIN C"/>
    <property type="match status" value="1"/>
</dbReference>
<gene>
    <name evidence="2" type="primary">Contig19581.g20763</name>
    <name evidence="2" type="ORF">STYLEM_19923</name>
</gene>
<proteinExistence type="predicted"/>
<reference evidence="2 3" key="1">
    <citation type="submission" date="2014-06" db="EMBL/GenBank/DDBJ databases">
        <authorList>
            <person name="Swart Estienne"/>
        </authorList>
    </citation>
    <scope>NUCLEOTIDE SEQUENCE [LARGE SCALE GENOMIC DNA]</scope>
    <source>
        <strain evidence="2 3">130c</strain>
    </source>
</reference>
<dbReference type="Proteomes" id="UP000039865">
    <property type="component" value="Unassembled WGS sequence"/>
</dbReference>
<dbReference type="CDD" id="cd22935">
    <property type="entry name" value="SctA-like"/>
    <property type="match status" value="1"/>
</dbReference>
<keyword evidence="1" id="KW-0732">Signal</keyword>
<evidence type="ECO:0000313" key="2">
    <source>
        <dbReference type="EMBL" id="CDW90776.1"/>
    </source>
</evidence>